<dbReference type="PANTHER" id="PTHR33802">
    <property type="entry name" value="SI:CH211-161H7.5-RELATED"/>
    <property type="match status" value="1"/>
</dbReference>
<feature type="transmembrane region" description="Helical" evidence="1">
    <location>
        <begin position="45"/>
        <end position="68"/>
    </location>
</feature>
<dbReference type="RefSeq" id="WP_112224948.1">
    <property type="nucleotide sequence ID" value="NZ_CP196859.1"/>
</dbReference>
<protein>
    <submittedName>
        <fullName evidence="2">Tryptophan-rich sensory protein</fullName>
    </submittedName>
</protein>
<dbReference type="PANTHER" id="PTHR33802:SF1">
    <property type="entry name" value="XK-RELATED PROTEIN"/>
    <property type="match status" value="1"/>
</dbReference>
<dbReference type="EMBL" id="QLZR01000011">
    <property type="protein sequence ID" value="RAZ73113.1"/>
    <property type="molecule type" value="Genomic_DNA"/>
</dbReference>
<evidence type="ECO:0000313" key="2">
    <source>
        <dbReference type="EMBL" id="RAZ73113.1"/>
    </source>
</evidence>
<keyword evidence="1" id="KW-1133">Transmembrane helix</keyword>
<sequence length="239" mass="26976">MFRLILMTIAFLAVVTVNALANILPINGQTTGEISNRLPVLFTPAGYVFSIWSVIYILLAIWIVGFWIRYKKEKKLPSPAISLYFILSAGANITWLLLWHYEYFAWSIAAMLAYLGSLILLYLQYNNNERKITERLPISVNMGWISVATISNISYVLTYYNWGGWGLSNQLWAVIMLTVATALALHVRFHHSDIPFALVFVWAFVGIAIKHGMDELLVTTASLFLSGVIVTGILLIKKK</sequence>
<feature type="transmembrane region" description="Helical" evidence="1">
    <location>
        <begin position="80"/>
        <end position="98"/>
    </location>
</feature>
<keyword evidence="1" id="KW-0812">Transmembrane</keyword>
<comment type="caution">
    <text evidence="2">The sequence shown here is derived from an EMBL/GenBank/DDBJ whole genome shotgun (WGS) entry which is preliminary data.</text>
</comment>
<feature type="transmembrane region" description="Helical" evidence="1">
    <location>
        <begin position="216"/>
        <end position="236"/>
    </location>
</feature>
<keyword evidence="3" id="KW-1185">Reference proteome</keyword>
<evidence type="ECO:0000256" key="1">
    <source>
        <dbReference type="SAM" id="Phobius"/>
    </source>
</evidence>
<feature type="transmembrane region" description="Helical" evidence="1">
    <location>
        <begin position="194"/>
        <end position="210"/>
    </location>
</feature>
<gene>
    <name evidence="2" type="ORF">DP120_17650</name>
</gene>
<accession>A0A365KIZ6</accession>
<keyword evidence="1" id="KW-0472">Membrane</keyword>
<evidence type="ECO:0000313" key="3">
    <source>
        <dbReference type="Proteomes" id="UP000251002"/>
    </source>
</evidence>
<dbReference type="InterPro" id="IPR038330">
    <property type="entry name" value="TspO/MBR-related_sf"/>
</dbReference>
<dbReference type="Gene3D" id="1.20.1260.100">
    <property type="entry name" value="TspO/MBR protein"/>
    <property type="match status" value="1"/>
</dbReference>
<reference evidence="2 3" key="1">
    <citation type="submission" date="2018-06" db="EMBL/GenBank/DDBJ databases">
        <title>The draft genome sequences of strains SCU63 and S1.</title>
        <authorList>
            <person name="Gan L."/>
        </authorList>
    </citation>
    <scope>NUCLEOTIDE SEQUENCE [LARGE SCALE GENOMIC DNA]</scope>
    <source>
        <strain evidence="2 3">SCU63</strain>
    </source>
</reference>
<dbReference type="Proteomes" id="UP000251002">
    <property type="component" value="Unassembled WGS sequence"/>
</dbReference>
<name>A0A365KIZ6_9BACL</name>
<feature type="transmembrane region" description="Helical" evidence="1">
    <location>
        <begin position="104"/>
        <end position="124"/>
    </location>
</feature>
<organism evidence="2 3">
    <name type="scientific">Planococcus halotolerans</name>
    <dbReference type="NCBI Taxonomy" id="2233542"/>
    <lineage>
        <taxon>Bacteria</taxon>
        <taxon>Bacillati</taxon>
        <taxon>Bacillota</taxon>
        <taxon>Bacilli</taxon>
        <taxon>Bacillales</taxon>
        <taxon>Caryophanaceae</taxon>
        <taxon>Planococcus</taxon>
    </lineage>
</organism>
<feature type="transmembrane region" description="Helical" evidence="1">
    <location>
        <begin position="169"/>
        <end position="187"/>
    </location>
</feature>
<proteinExistence type="predicted"/>
<dbReference type="AlphaFoldDB" id="A0A365KIZ6"/>
<feature type="transmembrane region" description="Helical" evidence="1">
    <location>
        <begin position="136"/>
        <end position="157"/>
    </location>
</feature>